<comment type="caution">
    <text evidence="2">The sequence shown here is derived from an EMBL/GenBank/DDBJ whole genome shotgun (WGS) entry which is preliminary data.</text>
</comment>
<dbReference type="InterPro" id="IPR009003">
    <property type="entry name" value="Peptidase_S1_PA"/>
</dbReference>
<dbReference type="InterPro" id="IPR043504">
    <property type="entry name" value="Peptidase_S1_PA_chymotrypsin"/>
</dbReference>
<accession>A0ABT1QMT5</accession>
<gene>
    <name evidence="2" type="ORF">NM961_03885</name>
</gene>
<evidence type="ECO:0000313" key="3">
    <source>
        <dbReference type="Proteomes" id="UP001165498"/>
    </source>
</evidence>
<dbReference type="PANTHER" id="PTHR36234">
    <property type="entry name" value="LYSYL ENDOPEPTIDASE"/>
    <property type="match status" value="1"/>
</dbReference>
<evidence type="ECO:0000256" key="1">
    <source>
        <dbReference type="SAM" id="SignalP"/>
    </source>
</evidence>
<dbReference type="EMBL" id="JANFQO010000003">
    <property type="protein sequence ID" value="MCQ4163844.1"/>
    <property type="molecule type" value="Genomic_DNA"/>
</dbReference>
<dbReference type="Proteomes" id="UP001165498">
    <property type="component" value="Unassembled WGS sequence"/>
</dbReference>
<organism evidence="2 3">
    <name type="scientific">Tahibacter harae</name>
    <dbReference type="NCBI Taxonomy" id="2963937"/>
    <lineage>
        <taxon>Bacteria</taxon>
        <taxon>Pseudomonadati</taxon>
        <taxon>Pseudomonadota</taxon>
        <taxon>Gammaproteobacteria</taxon>
        <taxon>Lysobacterales</taxon>
        <taxon>Rhodanobacteraceae</taxon>
        <taxon>Tahibacter</taxon>
    </lineage>
</organism>
<proteinExistence type="predicted"/>
<keyword evidence="1" id="KW-0732">Signal</keyword>
<name>A0ABT1QMT5_9GAMM</name>
<dbReference type="Gene3D" id="2.40.10.10">
    <property type="entry name" value="Trypsin-like serine proteases"/>
    <property type="match status" value="2"/>
</dbReference>
<dbReference type="Pfam" id="PF13365">
    <property type="entry name" value="Trypsin_2"/>
    <property type="match status" value="1"/>
</dbReference>
<dbReference type="PANTHER" id="PTHR36234:SF5">
    <property type="entry name" value="LYSYL ENDOPEPTIDASE"/>
    <property type="match status" value="1"/>
</dbReference>
<protein>
    <submittedName>
        <fullName evidence="2">Uncharacterized protein</fullName>
    </submittedName>
</protein>
<dbReference type="RefSeq" id="WP_255911472.1">
    <property type="nucleotide sequence ID" value="NZ_JANFQO010000003.1"/>
</dbReference>
<reference evidence="2" key="1">
    <citation type="submission" date="2022-07" db="EMBL/GenBank/DDBJ databases">
        <title>Tahibacter sp., a new gammaproteobacterium isolated from the silt sample collected at pig farm.</title>
        <authorList>
            <person name="Chen H."/>
        </authorList>
    </citation>
    <scope>NUCLEOTIDE SEQUENCE</scope>
    <source>
        <strain evidence="2">P2K</strain>
    </source>
</reference>
<feature type="signal peptide" evidence="1">
    <location>
        <begin position="1"/>
        <end position="20"/>
    </location>
</feature>
<sequence length="583" mass="61214">MKMRLAGLAAALLVSPLLQAAAPLEASSEALRVDKAAAAVREQWKAATTAGAAVPQLGLPALAQERVEAMQRRNRESQQRRLQIGITRSIASEAVADVPGAELTAVAGGNVLRLDVVSPGAAGLRTALRVGSWPDGVQLRVAGAVFGDHIYAVDGKAARAQADAQGVFWTAATDGERQRLELFIPAEVDPAKVVLAVGALSHLVVAPQTGAGRSKALGDSDSCNVDVVCRVGTLGEPFVSIKNSVARMIFQSDGAAYTCTGTLLNDQDAATQIPYFFTAHHCIGNQSEASSLITFWNNETPSCGVDANGPNTQVGGGAQLLYSQGSTDGALLRLNNTPPGGAVLAGWNANALTPNTAVIGVHHPSGDIKKVSRGNHSGTRANVNFGGQNVDSTWKSSWSEGTTEQGSSGSGLFTLNGSGYQLRGGLFGGGASCGNTGQSEAAGNVDFYSRLDQIFPSIQQYLTTQAAGPTRDYSGQWDSPGEGGRGLSLFSYGNVLFALWFVYDGQGRAQWNQLDPQWVGADAAQGKVLRWTGPAWGPNYDPRQLVRRDIGTFSLTFTSATDATFTYNVEGVNRTIPMKKLPY</sequence>
<evidence type="ECO:0000313" key="2">
    <source>
        <dbReference type="EMBL" id="MCQ4163844.1"/>
    </source>
</evidence>
<keyword evidence="3" id="KW-1185">Reference proteome</keyword>
<feature type="chain" id="PRO_5046939686" evidence="1">
    <location>
        <begin position="21"/>
        <end position="583"/>
    </location>
</feature>
<dbReference type="SUPFAM" id="SSF50494">
    <property type="entry name" value="Trypsin-like serine proteases"/>
    <property type="match status" value="1"/>
</dbReference>